<dbReference type="SUPFAM" id="SSF46785">
    <property type="entry name" value="Winged helix' DNA-binding domain"/>
    <property type="match status" value="1"/>
</dbReference>
<dbReference type="PROSITE" id="PS51197">
    <property type="entry name" value="HTH_RRF2_2"/>
    <property type="match status" value="1"/>
</dbReference>
<dbReference type="AlphaFoldDB" id="A0A2P9HCU3"/>
<dbReference type="RefSeq" id="WP_109366088.1">
    <property type="nucleotide sequence ID" value="NZ_OOFM01000001.1"/>
</dbReference>
<dbReference type="GO" id="GO:0003700">
    <property type="term" value="F:DNA-binding transcription factor activity"/>
    <property type="evidence" value="ECO:0007669"/>
    <property type="project" value="TreeGrafter"/>
</dbReference>
<name>A0A2P9HCU3_9HYPH</name>
<dbReference type="GO" id="GO:0005829">
    <property type="term" value="C:cytosol"/>
    <property type="evidence" value="ECO:0007669"/>
    <property type="project" value="TreeGrafter"/>
</dbReference>
<sequence>MRLTLYTDFSLRVLIHLAIHEDRLCSIGEIANAYSISHNHLMKVVNGLVSGGFIETVRGRSGGLRLARPAHTISVGAVVRHTEEGLHQLADCPGCALSPACGLTGVLAQGVEAMLRVFDSYTVEDLLTDKTVMRRLTERKPPLSFDLMD</sequence>
<dbReference type="PANTHER" id="PTHR33221:SF4">
    <property type="entry name" value="HTH-TYPE TRANSCRIPTIONAL REPRESSOR NSRR"/>
    <property type="match status" value="1"/>
</dbReference>
<dbReference type="InterPro" id="IPR036390">
    <property type="entry name" value="WH_DNA-bd_sf"/>
</dbReference>
<dbReference type="Gene3D" id="1.10.10.10">
    <property type="entry name" value="Winged helix-like DNA-binding domain superfamily/Winged helix DNA-binding domain"/>
    <property type="match status" value="1"/>
</dbReference>
<dbReference type="EMBL" id="OOFM01000001">
    <property type="protein sequence ID" value="SPL61916.1"/>
    <property type="molecule type" value="Genomic_DNA"/>
</dbReference>
<gene>
    <name evidence="2" type="ORF">OHAE_4708</name>
</gene>
<reference evidence="3" key="1">
    <citation type="submission" date="2017-12" db="EMBL/GenBank/DDBJ databases">
        <authorList>
            <person name="Diaz M."/>
        </authorList>
    </citation>
    <scope>NUCLEOTIDE SEQUENCE [LARGE SCALE GENOMIC DNA]</scope>
    <source>
        <strain evidence="3">FI11154</strain>
    </source>
</reference>
<keyword evidence="1" id="KW-0238">DNA-binding</keyword>
<proteinExistence type="predicted"/>
<dbReference type="NCBIfam" id="TIGR00738">
    <property type="entry name" value="rrf2_super"/>
    <property type="match status" value="1"/>
</dbReference>
<accession>A0A2P9HCU3</accession>
<dbReference type="InterPro" id="IPR000944">
    <property type="entry name" value="Tscrpt_reg_Rrf2"/>
</dbReference>
<dbReference type="PANTHER" id="PTHR33221">
    <property type="entry name" value="WINGED HELIX-TURN-HELIX TRANSCRIPTIONAL REGULATOR, RRF2 FAMILY"/>
    <property type="match status" value="1"/>
</dbReference>
<dbReference type="Pfam" id="PF02082">
    <property type="entry name" value="Rrf2"/>
    <property type="match status" value="1"/>
</dbReference>
<dbReference type="GO" id="GO:0003677">
    <property type="term" value="F:DNA binding"/>
    <property type="evidence" value="ECO:0007669"/>
    <property type="project" value="UniProtKB-KW"/>
</dbReference>
<evidence type="ECO:0000313" key="3">
    <source>
        <dbReference type="Proteomes" id="UP000246073"/>
    </source>
</evidence>
<dbReference type="Proteomes" id="UP000246073">
    <property type="component" value="Unassembled WGS sequence"/>
</dbReference>
<protein>
    <submittedName>
        <fullName evidence="2">Nitrite-sensitive transcriptional repressor NsrR</fullName>
    </submittedName>
</protein>
<evidence type="ECO:0000313" key="2">
    <source>
        <dbReference type="EMBL" id="SPL61916.1"/>
    </source>
</evidence>
<organism evidence="2 3">
    <name type="scientific">Ochrobactrum soli</name>
    <dbReference type="NCBI Taxonomy" id="2448455"/>
    <lineage>
        <taxon>Bacteria</taxon>
        <taxon>Pseudomonadati</taxon>
        <taxon>Pseudomonadota</taxon>
        <taxon>Alphaproteobacteria</taxon>
        <taxon>Hyphomicrobiales</taxon>
        <taxon>Brucellaceae</taxon>
        <taxon>Brucella/Ochrobactrum group</taxon>
        <taxon>Ochrobactrum</taxon>
    </lineage>
</organism>
<dbReference type="InterPro" id="IPR036388">
    <property type="entry name" value="WH-like_DNA-bd_sf"/>
</dbReference>
<evidence type="ECO:0000256" key="1">
    <source>
        <dbReference type="ARBA" id="ARBA00023125"/>
    </source>
</evidence>